<dbReference type="EMBL" id="JBBPBM010000039">
    <property type="protein sequence ID" value="KAK8526154.1"/>
    <property type="molecule type" value="Genomic_DNA"/>
</dbReference>
<proteinExistence type="predicted"/>
<feature type="region of interest" description="Disordered" evidence="1">
    <location>
        <begin position="318"/>
        <end position="340"/>
    </location>
</feature>
<protein>
    <recommendedName>
        <fullName evidence="4">DUF4283 domain-containing protein</fullName>
    </recommendedName>
</protein>
<gene>
    <name evidence="2" type="ORF">V6N12_020635</name>
</gene>
<dbReference type="PANTHER" id="PTHR34427:SF5">
    <property type="entry name" value="DUF4283 DOMAIN-CONTAINING PROTEIN"/>
    <property type="match status" value="1"/>
</dbReference>
<dbReference type="Proteomes" id="UP001472677">
    <property type="component" value="Unassembled WGS sequence"/>
</dbReference>
<comment type="caution">
    <text evidence="2">The sequence shown here is derived from an EMBL/GenBank/DDBJ whole genome shotgun (WGS) entry which is preliminary data.</text>
</comment>
<organism evidence="2 3">
    <name type="scientific">Hibiscus sabdariffa</name>
    <name type="common">roselle</name>
    <dbReference type="NCBI Taxonomy" id="183260"/>
    <lineage>
        <taxon>Eukaryota</taxon>
        <taxon>Viridiplantae</taxon>
        <taxon>Streptophyta</taxon>
        <taxon>Embryophyta</taxon>
        <taxon>Tracheophyta</taxon>
        <taxon>Spermatophyta</taxon>
        <taxon>Magnoliopsida</taxon>
        <taxon>eudicotyledons</taxon>
        <taxon>Gunneridae</taxon>
        <taxon>Pentapetalae</taxon>
        <taxon>rosids</taxon>
        <taxon>malvids</taxon>
        <taxon>Malvales</taxon>
        <taxon>Malvaceae</taxon>
        <taxon>Malvoideae</taxon>
        <taxon>Hibiscus</taxon>
    </lineage>
</organism>
<evidence type="ECO:0000256" key="1">
    <source>
        <dbReference type="SAM" id="MobiDB-lite"/>
    </source>
</evidence>
<name>A0ABR2D1B9_9ROSI</name>
<reference evidence="2 3" key="1">
    <citation type="journal article" date="2024" name="G3 (Bethesda)">
        <title>Genome assembly of Hibiscus sabdariffa L. provides insights into metabolisms of medicinal natural products.</title>
        <authorList>
            <person name="Kim T."/>
        </authorList>
    </citation>
    <scope>NUCLEOTIDE SEQUENCE [LARGE SCALE GENOMIC DNA]</scope>
    <source>
        <strain evidence="2">TK-2024</strain>
        <tissue evidence="2">Old leaves</tissue>
    </source>
</reference>
<evidence type="ECO:0000313" key="3">
    <source>
        <dbReference type="Proteomes" id="UP001472677"/>
    </source>
</evidence>
<keyword evidence="3" id="KW-1185">Reference proteome</keyword>
<evidence type="ECO:0008006" key="4">
    <source>
        <dbReference type="Google" id="ProtNLM"/>
    </source>
</evidence>
<evidence type="ECO:0000313" key="2">
    <source>
        <dbReference type="EMBL" id="KAK8526154.1"/>
    </source>
</evidence>
<sequence length="387" mass="44218">MYDATFVQQSLLSEGFRVKVSVWSGYYVLVHFEEEEQLSICWDLKESMLKSWFDDIDSMESFSKNKKLKVWVIFENFPLVAWNENIFTAIVKRWGCFLKVDDETLRRIRFDQARILIGVSQISDIPSAVNIWVNNTSYHIRISTVPYEDQHCWIDGGSPSNNVDDFPIASVEEDEELGSYRLENLNTRFNTKAARRVPRNVGDKYLYGETDKIINEGTKVDMHRTKENYNMGPGQETLPDNIHNASDDLIDIPILSDSVSSLNSPETSEPNVPILDKDTGLFKIRPNYLRKSSLKSLNYFPSKLISSQLWASPKFEPSITDNGNHKDKVQSSDNISDIQNGEYRGLPLGKDFDEADAILETSSKLEIKFRGGREAISKKLSEVKESA</sequence>
<accession>A0ABR2D1B9</accession>
<dbReference type="PANTHER" id="PTHR34427">
    <property type="entry name" value="DUF4283 DOMAIN PROTEIN"/>
    <property type="match status" value="1"/>
</dbReference>